<dbReference type="AlphaFoldDB" id="A0A378ME90"/>
<evidence type="ECO:0000256" key="2">
    <source>
        <dbReference type="ARBA" id="ARBA00022679"/>
    </source>
</evidence>
<proteinExistence type="inferred from homology"/>
<comment type="similarity">
    <text evidence="1">Belongs to the FGGY kinase family.</text>
</comment>
<accession>A0A378ME90</accession>
<evidence type="ECO:0000313" key="5">
    <source>
        <dbReference type="EMBL" id="STY44621.1"/>
    </source>
</evidence>
<dbReference type="PANTHER" id="PTHR43095:SF2">
    <property type="entry name" value="GLUCONOKINASE"/>
    <property type="match status" value="1"/>
</dbReference>
<evidence type="ECO:0000313" key="6">
    <source>
        <dbReference type="Proteomes" id="UP000254879"/>
    </source>
</evidence>
<protein>
    <submittedName>
        <fullName evidence="5">Glycerol kinase</fullName>
    </submittedName>
</protein>
<name>A0A378ME90_LISGR</name>
<dbReference type="Pfam" id="PF00370">
    <property type="entry name" value="FGGY_N"/>
    <property type="match status" value="1"/>
</dbReference>
<dbReference type="InterPro" id="IPR043129">
    <property type="entry name" value="ATPase_NBD"/>
</dbReference>
<gene>
    <name evidence="5" type="ORF">NCTC10815_01973</name>
</gene>
<organism evidence="5 6">
    <name type="scientific">Listeria grayi</name>
    <name type="common">Listeria murrayi</name>
    <dbReference type="NCBI Taxonomy" id="1641"/>
    <lineage>
        <taxon>Bacteria</taxon>
        <taxon>Bacillati</taxon>
        <taxon>Bacillota</taxon>
        <taxon>Bacilli</taxon>
        <taxon>Bacillales</taxon>
        <taxon>Listeriaceae</taxon>
        <taxon>Listeria</taxon>
    </lineage>
</organism>
<evidence type="ECO:0000256" key="3">
    <source>
        <dbReference type="ARBA" id="ARBA00022777"/>
    </source>
</evidence>
<feature type="domain" description="Carbohydrate kinase FGGY N-terminal" evidence="4">
    <location>
        <begin position="5"/>
        <end position="66"/>
    </location>
</feature>
<dbReference type="GO" id="GO:0005975">
    <property type="term" value="P:carbohydrate metabolic process"/>
    <property type="evidence" value="ECO:0007669"/>
    <property type="project" value="InterPro"/>
</dbReference>
<dbReference type="InterPro" id="IPR018484">
    <property type="entry name" value="FGGY_N"/>
</dbReference>
<dbReference type="InterPro" id="IPR050406">
    <property type="entry name" value="FGGY_Carb_Kinase"/>
</dbReference>
<dbReference type="PANTHER" id="PTHR43095">
    <property type="entry name" value="SUGAR KINASE"/>
    <property type="match status" value="1"/>
</dbReference>
<reference evidence="5 6" key="1">
    <citation type="submission" date="2018-06" db="EMBL/GenBank/DDBJ databases">
        <authorList>
            <consortium name="Pathogen Informatics"/>
            <person name="Doyle S."/>
        </authorList>
    </citation>
    <scope>NUCLEOTIDE SEQUENCE [LARGE SCALE GENOMIC DNA]</scope>
    <source>
        <strain evidence="6">NCTC 10815</strain>
    </source>
</reference>
<evidence type="ECO:0000256" key="1">
    <source>
        <dbReference type="ARBA" id="ARBA00009156"/>
    </source>
</evidence>
<evidence type="ECO:0000259" key="4">
    <source>
        <dbReference type="Pfam" id="PF00370"/>
    </source>
</evidence>
<dbReference type="Gene3D" id="3.30.420.40">
    <property type="match status" value="1"/>
</dbReference>
<keyword evidence="3 5" id="KW-0418">Kinase</keyword>
<dbReference type="GO" id="GO:0016301">
    <property type="term" value="F:kinase activity"/>
    <property type="evidence" value="ECO:0007669"/>
    <property type="project" value="UniProtKB-KW"/>
</dbReference>
<dbReference type="Proteomes" id="UP000254879">
    <property type="component" value="Unassembled WGS sequence"/>
</dbReference>
<dbReference type="SUPFAM" id="SSF53067">
    <property type="entry name" value="Actin-like ATPase domain"/>
    <property type="match status" value="1"/>
</dbReference>
<sequence>MEEKYIIGVDIGTSSTKAVLFDHTGKLIHRHAISYDLITDDAGRAVQDPDTMVDAVKMLFAMLLMKALYLVRTSERSLSVQRCIV</sequence>
<dbReference type="EMBL" id="UGPG01000001">
    <property type="protein sequence ID" value="STY44621.1"/>
    <property type="molecule type" value="Genomic_DNA"/>
</dbReference>
<keyword evidence="2" id="KW-0808">Transferase</keyword>